<keyword evidence="6" id="KW-0347">Helicase</keyword>
<keyword evidence="7" id="KW-1185">Reference proteome</keyword>
<evidence type="ECO:0000259" key="5">
    <source>
        <dbReference type="PROSITE" id="PS51194"/>
    </source>
</evidence>
<dbReference type="GO" id="GO:0051321">
    <property type="term" value="P:meiotic cell cycle"/>
    <property type="evidence" value="ECO:0007669"/>
    <property type="project" value="UniProtKB-KW"/>
</dbReference>
<protein>
    <submittedName>
        <fullName evidence="6">ATP-dependent DNA helicase MER3</fullName>
        <ecNumber evidence="6">3.6.4.12</ecNumber>
    </submittedName>
</protein>
<dbReference type="PROSITE" id="PS51194">
    <property type="entry name" value="HELICASE_CTER"/>
    <property type="match status" value="1"/>
</dbReference>
<dbReference type="EMBL" id="JANBUL010000097">
    <property type="protein sequence ID" value="KAJ2781643.1"/>
    <property type="molecule type" value="Genomic_DNA"/>
</dbReference>
<dbReference type="AlphaFoldDB" id="A0A9W8HGP8"/>
<evidence type="ECO:0000256" key="1">
    <source>
        <dbReference type="ARBA" id="ARBA00010140"/>
    </source>
</evidence>
<dbReference type="Proteomes" id="UP001140217">
    <property type="component" value="Unassembled WGS sequence"/>
</dbReference>
<dbReference type="InterPro" id="IPR011545">
    <property type="entry name" value="DEAD/DEAH_box_helicase_dom"/>
</dbReference>
<dbReference type="GO" id="GO:0003676">
    <property type="term" value="F:nucleic acid binding"/>
    <property type="evidence" value="ECO:0007669"/>
    <property type="project" value="InterPro"/>
</dbReference>
<keyword evidence="3" id="KW-0067">ATP-binding</keyword>
<dbReference type="EC" id="3.6.4.12" evidence="6"/>
<dbReference type="OrthoDB" id="5575at2759"/>
<comment type="similarity">
    <text evidence="1">Belongs to the helicase family. SKI2 subfamily.</text>
</comment>
<proteinExistence type="inferred from homology"/>
<dbReference type="InterPro" id="IPR027417">
    <property type="entry name" value="P-loop_NTPase"/>
</dbReference>
<dbReference type="InterPro" id="IPR014001">
    <property type="entry name" value="Helicase_ATP-bd"/>
</dbReference>
<dbReference type="GO" id="GO:0016787">
    <property type="term" value="F:hydrolase activity"/>
    <property type="evidence" value="ECO:0007669"/>
    <property type="project" value="UniProtKB-KW"/>
</dbReference>
<evidence type="ECO:0000256" key="3">
    <source>
        <dbReference type="ARBA" id="ARBA00022840"/>
    </source>
</evidence>
<dbReference type="PROSITE" id="PS51192">
    <property type="entry name" value="HELICASE_ATP_BIND_1"/>
    <property type="match status" value="1"/>
</dbReference>
<dbReference type="SUPFAM" id="SSF52540">
    <property type="entry name" value="P-loop containing nucleoside triphosphate hydrolases"/>
    <property type="match status" value="1"/>
</dbReference>
<gene>
    <name evidence="6" type="primary">HFM1</name>
    <name evidence="6" type="ORF">H4R18_002745</name>
</gene>
<dbReference type="Gene3D" id="1.10.3380.10">
    <property type="entry name" value="Sec63 N-terminal domain-like domain"/>
    <property type="match status" value="1"/>
</dbReference>
<dbReference type="PANTHER" id="PTHR47835:SF3">
    <property type="entry name" value="HELICASE FOR MEIOSIS 1"/>
    <property type="match status" value="1"/>
</dbReference>
<dbReference type="PANTHER" id="PTHR47835">
    <property type="entry name" value="HFM1, ATP DEPENDENT DNA HELICASE HOMOLOG"/>
    <property type="match status" value="1"/>
</dbReference>
<dbReference type="SMART" id="SM00973">
    <property type="entry name" value="Sec63"/>
    <property type="match status" value="1"/>
</dbReference>
<feature type="domain" description="Helicase ATP-binding" evidence="4">
    <location>
        <begin position="234"/>
        <end position="415"/>
    </location>
</feature>
<dbReference type="Gene3D" id="3.40.50.300">
    <property type="entry name" value="P-loop containing nucleotide triphosphate hydrolases"/>
    <property type="match status" value="2"/>
</dbReference>
<feature type="domain" description="Helicase C-terminal" evidence="5">
    <location>
        <begin position="454"/>
        <end position="641"/>
    </location>
</feature>
<organism evidence="6 7">
    <name type="scientific">Coemansia javaensis</name>
    <dbReference type="NCBI Taxonomy" id="2761396"/>
    <lineage>
        <taxon>Eukaryota</taxon>
        <taxon>Fungi</taxon>
        <taxon>Fungi incertae sedis</taxon>
        <taxon>Zoopagomycota</taxon>
        <taxon>Kickxellomycotina</taxon>
        <taxon>Kickxellomycetes</taxon>
        <taxon>Kickxellales</taxon>
        <taxon>Kickxellaceae</taxon>
        <taxon>Coemansia</taxon>
    </lineage>
</organism>
<dbReference type="Pfam" id="PF02889">
    <property type="entry name" value="Sec63"/>
    <property type="match status" value="1"/>
</dbReference>
<dbReference type="InterPro" id="IPR052247">
    <property type="entry name" value="Meiotic_Crossover_Helicase"/>
</dbReference>
<dbReference type="SMART" id="SM00487">
    <property type="entry name" value="DEXDc"/>
    <property type="match status" value="1"/>
</dbReference>
<keyword evidence="6" id="KW-0378">Hydrolase</keyword>
<dbReference type="Pfam" id="PF00270">
    <property type="entry name" value="DEAD"/>
    <property type="match status" value="1"/>
</dbReference>
<dbReference type="InterPro" id="IPR001650">
    <property type="entry name" value="Helicase_C-like"/>
</dbReference>
<dbReference type="GO" id="GO:0043138">
    <property type="term" value="F:3'-5' DNA helicase activity"/>
    <property type="evidence" value="ECO:0007669"/>
    <property type="project" value="UniProtKB-EC"/>
</dbReference>
<name>A0A9W8HGP8_9FUNG</name>
<reference evidence="6" key="1">
    <citation type="submission" date="2022-07" db="EMBL/GenBank/DDBJ databases">
        <title>Phylogenomic reconstructions and comparative analyses of Kickxellomycotina fungi.</title>
        <authorList>
            <person name="Reynolds N.K."/>
            <person name="Stajich J.E."/>
            <person name="Barry K."/>
            <person name="Grigoriev I.V."/>
            <person name="Crous P."/>
            <person name="Smith M.E."/>
        </authorList>
    </citation>
    <scope>NUCLEOTIDE SEQUENCE</scope>
    <source>
        <strain evidence="6">NBRC 105414</strain>
    </source>
</reference>
<dbReference type="SUPFAM" id="SSF158702">
    <property type="entry name" value="Sec63 N-terminal domain-like"/>
    <property type="match status" value="1"/>
</dbReference>
<dbReference type="CDD" id="cd18795">
    <property type="entry name" value="SF2_C_Ski2"/>
    <property type="match status" value="1"/>
</dbReference>
<accession>A0A9W8HGP8</accession>
<evidence type="ECO:0000313" key="7">
    <source>
        <dbReference type="Proteomes" id="UP001140217"/>
    </source>
</evidence>
<dbReference type="InterPro" id="IPR004179">
    <property type="entry name" value="Sec63-dom"/>
</dbReference>
<dbReference type="Pfam" id="PF00271">
    <property type="entry name" value="Helicase_C"/>
    <property type="match status" value="1"/>
</dbReference>
<sequence>MGDEGLCAVSSALRYTNHALAGITESPRVAVRISPDGKQVEYEPTKTWLKHTATAVLLGTAAAAMWWRRRQLHMAGGLVSLAGASRPILAGVAWTAGIAGVLNARPVRRAPPDGARAADTAAAAAAASVAADDDGVLFSDEARAFFADQSCPRTWSPVVYSSAQSAYFAPKRRRLQQNNATANIQPSRTDAPPRALMPPTADAPHLVPVSRLPPDFASAYPFGAFNRLQSACFADLFDTDANMVISAPTASGKTVLMEIAMCRLFRDRQARDAAKALYLAPLRALCAEKVAEWSKRFEPSGIQCVEAVGSGDGADADGDAGVPSGPSLARAHIICATPEKWVSLARRPGGLACRISLVLLDECHMVGTSRGAQLELAVASIRTHSSRARIVAASATVGNIADISRWLSGRAGSPAPAKTLVFGDEFRPVPLAKVVLGYECRVPYYKFQRNLDFRLPGILNAHCPGGQVLIFCSTRGSAQDACLHLARNIGQLAHRPAPLHLTSPLTSQLLNESVPLGVAFHHAGLSASDRQRVEQLFLSRSIAILCSTSTLGIGVNLPASAVIVKGTRGYMDSGYAEYASSEVLQFIGRAGRPQFGASGKAIVLTEMSRVGFYRSLVSGQETLESSPSYRDVLETVCKCSEFGGLRITAGQKSMLNEMNGSAPHALQIHGRISTIAHKVFVLLWFGLQRKPLPQSTHAAGLSKDMGSAFVLARGPAMCIRDVYADRGDAKGVLASSTLESAAALLCQVDGIGPRYSGMLWNSGVASISQLRSMGAREIEHLLNRNPPFGTKVVANAAKLPDYAIDMAAAWIDPNSVVFTIRVSSRSEGGGEDGQSTAPFTVVAYTSDGLLLKFESVAPSPGPLFYETQAGLCNPTPGSSAILERIEVPIAGAPVAAAADSPGLGEYDDAIDDLLADCADGDLDDLLL</sequence>
<dbReference type="SMART" id="SM00490">
    <property type="entry name" value="HELICc"/>
    <property type="match status" value="1"/>
</dbReference>
<evidence type="ECO:0000313" key="6">
    <source>
        <dbReference type="EMBL" id="KAJ2781643.1"/>
    </source>
</evidence>
<evidence type="ECO:0000259" key="4">
    <source>
        <dbReference type="PROSITE" id="PS51192"/>
    </source>
</evidence>
<keyword evidence="2" id="KW-0547">Nucleotide-binding</keyword>
<dbReference type="GO" id="GO:0005524">
    <property type="term" value="F:ATP binding"/>
    <property type="evidence" value="ECO:0007669"/>
    <property type="project" value="UniProtKB-KW"/>
</dbReference>
<evidence type="ECO:0000256" key="2">
    <source>
        <dbReference type="ARBA" id="ARBA00022741"/>
    </source>
</evidence>
<comment type="caution">
    <text evidence="6">The sequence shown here is derived from an EMBL/GenBank/DDBJ whole genome shotgun (WGS) entry which is preliminary data.</text>
</comment>